<dbReference type="Gene3D" id="3.40.630.30">
    <property type="match status" value="1"/>
</dbReference>
<dbReference type="PANTHER" id="PTHR43451">
    <property type="entry name" value="ACETYLTRANSFERASE (GNAT) FAMILY PROTEIN"/>
    <property type="match status" value="1"/>
</dbReference>
<evidence type="ECO:0000256" key="1">
    <source>
        <dbReference type="SAM" id="MobiDB-lite"/>
    </source>
</evidence>
<sequence>MNSPVIRAAVAKDVGDIYAVHRDSVVNLCAGHYTQQQIEGWLDGRDPSMYLAAVAEGSIWVADDGGICGFVETAGDEVTKLFVRGHSAGGGVGAMLLAHAVSKIANGGHVRAYLEATTNAQPFYERHGFEVVGRGRFSHGRSQVELEIVKMERRLARVQTVSGAAPQNEREGASPLCPDRGFMD</sequence>
<feature type="region of interest" description="Disordered" evidence="1">
    <location>
        <begin position="160"/>
        <end position="184"/>
    </location>
</feature>
<dbReference type="GO" id="GO:0016747">
    <property type="term" value="F:acyltransferase activity, transferring groups other than amino-acyl groups"/>
    <property type="evidence" value="ECO:0007669"/>
    <property type="project" value="InterPro"/>
</dbReference>
<evidence type="ECO:0000313" key="3">
    <source>
        <dbReference type="EMBL" id="VWD35864.1"/>
    </source>
</evidence>
<dbReference type="PROSITE" id="PS51186">
    <property type="entry name" value="GNAT"/>
    <property type="match status" value="1"/>
</dbReference>
<evidence type="ECO:0000313" key="4">
    <source>
        <dbReference type="Proteomes" id="UP000494110"/>
    </source>
</evidence>
<dbReference type="Pfam" id="PF13673">
    <property type="entry name" value="Acetyltransf_10"/>
    <property type="match status" value="1"/>
</dbReference>
<dbReference type="Proteomes" id="UP000494110">
    <property type="component" value="Unassembled WGS sequence"/>
</dbReference>
<feature type="domain" description="N-acetyltransferase" evidence="2">
    <location>
        <begin position="4"/>
        <end position="156"/>
    </location>
</feature>
<dbReference type="InterPro" id="IPR000182">
    <property type="entry name" value="GNAT_dom"/>
</dbReference>
<gene>
    <name evidence="3" type="ORF">BLA39750_05002</name>
</gene>
<proteinExistence type="predicted"/>
<dbReference type="PANTHER" id="PTHR43451:SF1">
    <property type="entry name" value="ACETYLTRANSFERASE"/>
    <property type="match status" value="1"/>
</dbReference>
<dbReference type="SUPFAM" id="SSF55729">
    <property type="entry name" value="Acyl-CoA N-acyltransferases (Nat)"/>
    <property type="match status" value="1"/>
</dbReference>
<keyword evidence="3" id="KW-0808">Transferase</keyword>
<name>A0A6P2ZMU8_BURL3</name>
<protein>
    <submittedName>
        <fullName evidence="3">GCN5-related N-acetyltransferase</fullName>
    </submittedName>
</protein>
<dbReference type="InterPro" id="IPR052564">
    <property type="entry name" value="N-acetyltrans/Recomb-assoc"/>
</dbReference>
<accession>A0A6P2ZMU8</accession>
<organism evidence="3 4">
    <name type="scientific">Burkholderia lata (strain ATCC 17760 / DSM 23089 / LMG 22485 / NCIMB 9086 / R18194 / 383)</name>
    <dbReference type="NCBI Taxonomy" id="482957"/>
    <lineage>
        <taxon>Bacteria</taxon>
        <taxon>Pseudomonadati</taxon>
        <taxon>Pseudomonadota</taxon>
        <taxon>Betaproteobacteria</taxon>
        <taxon>Burkholderiales</taxon>
        <taxon>Burkholderiaceae</taxon>
        <taxon>Burkholderia</taxon>
        <taxon>Burkholderia cepacia complex</taxon>
    </lineage>
</organism>
<dbReference type="InterPro" id="IPR016181">
    <property type="entry name" value="Acyl_CoA_acyltransferase"/>
</dbReference>
<reference evidence="3 4" key="1">
    <citation type="submission" date="2019-09" db="EMBL/GenBank/DDBJ databases">
        <authorList>
            <person name="Depoorter E."/>
        </authorList>
    </citation>
    <scope>NUCLEOTIDE SEQUENCE [LARGE SCALE GENOMIC DNA]</scope>
    <source>
        <strain evidence="3">R-39750</strain>
    </source>
</reference>
<dbReference type="EMBL" id="CABVQN010000027">
    <property type="protein sequence ID" value="VWD35864.1"/>
    <property type="molecule type" value="Genomic_DNA"/>
</dbReference>
<dbReference type="AlphaFoldDB" id="A0A6P2ZMU8"/>
<evidence type="ECO:0000259" key="2">
    <source>
        <dbReference type="PROSITE" id="PS51186"/>
    </source>
</evidence>